<dbReference type="GO" id="GO:0016787">
    <property type="term" value="F:hydrolase activity"/>
    <property type="evidence" value="ECO:0007669"/>
    <property type="project" value="UniProtKB-KW"/>
</dbReference>
<evidence type="ECO:0000256" key="1">
    <source>
        <dbReference type="ARBA" id="ARBA00022801"/>
    </source>
</evidence>
<dbReference type="SMART" id="SM00487">
    <property type="entry name" value="DEXDc"/>
    <property type="match status" value="1"/>
</dbReference>
<dbReference type="OrthoDB" id="9760715at2"/>
<comment type="caution">
    <text evidence="6">The sequence shown here is derived from an EMBL/GenBank/DDBJ whole genome shotgun (WGS) entry which is preliminary data.</text>
</comment>
<dbReference type="PROSITE" id="PS50966">
    <property type="entry name" value="ZF_SWIM"/>
    <property type="match status" value="1"/>
</dbReference>
<dbReference type="Proteomes" id="UP000245370">
    <property type="component" value="Unassembled WGS sequence"/>
</dbReference>
<dbReference type="InterPro" id="IPR014001">
    <property type="entry name" value="Helicase_ATP-bd"/>
</dbReference>
<proteinExistence type="predicted"/>
<dbReference type="PANTHER" id="PTHR10799">
    <property type="entry name" value="SNF2/RAD54 HELICASE FAMILY"/>
    <property type="match status" value="1"/>
</dbReference>
<keyword evidence="2" id="KW-0862">Zinc</keyword>
<protein>
    <recommendedName>
        <fullName evidence="8">Helicase SNF2</fullName>
    </recommendedName>
</protein>
<dbReference type="AlphaFoldDB" id="A0A2U2XAU7"/>
<dbReference type="InterPro" id="IPR007527">
    <property type="entry name" value="Znf_SWIM"/>
</dbReference>
<feature type="domain" description="Helicase C-terminal" evidence="5">
    <location>
        <begin position="1060"/>
        <end position="1219"/>
    </location>
</feature>
<gene>
    <name evidence="6" type="ORF">DIT68_12360</name>
</gene>
<dbReference type="Pfam" id="PF00271">
    <property type="entry name" value="Helicase_C"/>
    <property type="match status" value="1"/>
</dbReference>
<sequence>MNSNQIELVVEKLREFLVDSAEFTVIARSYSYYPTLISNNENKLLFECSGSRIEPYDIFLDVRNYYSIKTSCNCPYNGPGICKHEVAAINKLIDLVEDEEVDLTRMIEKKTFISPTTAIPHENGIIDVEELNKMEFAARTNYYSPLTLTSINKNRIEGVYQDYRNDYQLSMTYDRSNDLLALKCSCKTATNCSHKMIFLKDFFKKFGADYFTVNFEERFKQRTMESSEFDGLLEFEDIFEMEISTNGVKVKEKVNNIVGSNDSLFGLFNADRKEFFLPKQSLEKGVYGVAIALEKSKNSINDVFPFLGKMDKSNTKVSTKFKVISDYNFSDALAKVDKNRYKDLILNGIQLAESFGKHRYADHRIDVVKEQIKIFSAIVETNPEQTLFLHQGHKSFIKKHCTELTISEEEIIPVLKITDKKPFYQLDFKIKIDNHFYGISSAKLLIAPFGVAFNEFFYPFKNSEVAFSILKALEKPQMNVVHKGIDDLMNTVIAPLSRVFEVDFSGVKAAKIQEEPELEKHIYLSDEEGQYVVLQPVVKYDESLVSPGSKEKLWEDKKALTYKERDEDFEAEFLAEFKALHPQFEQQSNYFYLTVEEALESMWLMETLDKLKKKKIRIFGLNDLKSIRYNLNKPSFSIGLSSGTDWFDMDIKVDFGGQTADLKQIQKSIIKQTNYVELKDGTVGILPKEWIEKYKKYFKLGNVKKDKIEISNFQFNIIDELYEEETNTPKFLQELHEKKKRLLNLKDLKAIPKPKGIKATLRDYQKEGLNWLVFLHENQLGGCLADDMGLGKTLQTIAFMQYLKNLPKKDSSPLPHLVVAPTSLMFNWLAELEKFAPKLKVLSFIGANRIESIPEIQNHDVVLTTYGSMIKDIETHRKFEYNYVILDESQAIKNPQSQRFKAVRLLKCKNRLALTGTPIENNTFDLYSQFSFLNPGIFGSIKHFKSTFSEAIDKDQDEYTSELLAKMIHPFLLRRTKTQVAKELPSKTESVIYCEMGKAQRKVYDHYKEYFRQKLLEQIEEEGINKSQMYILQGLTKLRQICNSTALADKEKDYGNDSAKLDELVRHLTDKVNNHKILVFSQFVGMLSLVKERLQQDGIVFEYLDGQTRNREEKVNNFQNNDEIRVFLISLKAGGTGLNLTEADYVYLIDPWWNPAVESQAIDRCYRIGQDKKVMAYRMICKDTIEEKIVELQDKKKSVAADVIRVDKEKKSFDQNEVERLFGMS</sequence>
<dbReference type="RefSeq" id="WP_109360121.1">
    <property type="nucleotide sequence ID" value="NZ_QFRJ01000010.1"/>
</dbReference>
<dbReference type="Pfam" id="PF00176">
    <property type="entry name" value="SNF2-rel_dom"/>
    <property type="match status" value="1"/>
</dbReference>
<evidence type="ECO:0000259" key="3">
    <source>
        <dbReference type="PROSITE" id="PS50966"/>
    </source>
</evidence>
<dbReference type="PROSITE" id="PS51194">
    <property type="entry name" value="HELICASE_CTER"/>
    <property type="match status" value="1"/>
</dbReference>
<evidence type="ECO:0000259" key="4">
    <source>
        <dbReference type="PROSITE" id="PS51192"/>
    </source>
</evidence>
<keyword evidence="1" id="KW-0378">Hydrolase</keyword>
<keyword evidence="7" id="KW-1185">Reference proteome</keyword>
<dbReference type="Gene3D" id="3.40.50.300">
    <property type="entry name" value="P-loop containing nucleotide triphosphate hydrolases"/>
    <property type="match status" value="1"/>
</dbReference>
<keyword evidence="2" id="KW-0863">Zinc-finger</keyword>
<reference evidence="6 7" key="2">
    <citation type="submission" date="2018-05" db="EMBL/GenBank/DDBJ databases">
        <authorList>
            <person name="Lanie J.A."/>
            <person name="Ng W.-L."/>
            <person name="Kazmierczak K.M."/>
            <person name="Andrzejewski T.M."/>
            <person name="Davidsen T.M."/>
            <person name="Wayne K.J."/>
            <person name="Tettelin H."/>
            <person name="Glass J.I."/>
            <person name="Rusch D."/>
            <person name="Podicherti R."/>
            <person name="Tsui H.-C.T."/>
            <person name="Winkler M.E."/>
        </authorList>
    </citation>
    <scope>NUCLEOTIDE SEQUENCE [LARGE SCALE GENOMIC DNA]</scope>
    <source>
        <strain evidence="6 7">C305</strain>
    </source>
</reference>
<dbReference type="SMART" id="SM00490">
    <property type="entry name" value="HELICc"/>
    <property type="match status" value="1"/>
</dbReference>
<dbReference type="CDD" id="cd18012">
    <property type="entry name" value="DEXQc_arch_SWI2_SNF2"/>
    <property type="match status" value="1"/>
</dbReference>
<feature type="domain" description="SWIM-type" evidence="3">
    <location>
        <begin position="56"/>
        <end position="93"/>
    </location>
</feature>
<feature type="domain" description="Helicase ATP-binding" evidence="4">
    <location>
        <begin position="773"/>
        <end position="936"/>
    </location>
</feature>
<dbReference type="InterPro" id="IPR038718">
    <property type="entry name" value="SNF2-like_sf"/>
</dbReference>
<dbReference type="EMBL" id="QFRJ01000010">
    <property type="protein sequence ID" value="PWH84929.1"/>
    <property type="molecule type" value="Genomic_DNA"/>
</dbReference>
<evidence type="ECO:0000313" key="6">
    <source>
        <dbReference type="EMBL" id="PWH84929.1"/>
    </source>
</evidence>
<reference evidence="6 7" key="1">
    <citation type="submission" date="2018-05" db="EMBL/GenBank/DDBJ databases">
        <title>Brumimicrobium oceani sp. nov., isolated from coastal sediment.</title>
        <authorList>
            <person name="Kou Y."/>
        </authorList>
    </citation>
    <scope>NUCLEOTIDE SEQUENCE [LARGE SCALE GENOMIC DNA]</scope>
    <source>
        <strain evidence="6 7">C305</strain>
    </source>
</reference>
<dbReference type="InterPro" id="IPR001650">
    <property type="entry name" value="Helicase_C-like"/>
</dbReference>
<organism evidence="6 7">
    <name type="scientific">Brumimicrobium oceani</name>
    <dbReference type="NCBI Taxonomy" id="2100725"/>
    <lineage>
        <taxon>Bacteria</taxon>
        <taxon>Pseudomonadati</taxon>
        <taxon>Bacteroidota</taxon>
        <taxon>Flavobacteriia</taxon>
        <taxon>Flavobacteriales</taxon>
        <taxon>Crocinitomicaceae</taxon>
        <taxon>Brumimicrobium</taxon>
    </lineage>
</organism>
<dbReference type="GO" id="GO:0005524">
    <property type="term" value="F:ATP binding"/>
    <property type="evidence" value="ECO:0007669"/>
    <property type="project" value="InterPro"/>
</dbReference>
<dbReference type="SUPFAM" id="SSF52540">
    <property type="entry name" value="P-loop containing nucleoside triphosphate hydrolases"/>
    <property type="match status" value="2"/>
</dbReference>
<keyword evidence="2" id="KW-0479">Metal-binding</keyword>
<accession>A0A2U2XAU7</accession>
<evidence type="ECO:0000259" key="5">
    <source>
        <dbReference type="PROSITE" id="PS51194"/>
    </source>
</evidence>
<dbReference type="PROSITE" id="PS51192">
    <property type="entry name" value="HELICASE_ATP_BIND_1"/>
    <property type="match status" value="1"/>
</dbReference>
<name>A0A2U2XAU7_9FLAO</name>
<dbReference type="InterPro" id="IPR027417">
    <property type="entry name" value="P-loop_NTPase"/>
</dbReference>
<evidence type="ECO:0000256" key="2">
    <source>
        <dbReference type="PROSITE-ProRule" id="PRU00325"/>
    </source>
</evidence>
<dbReference type="InterPro" id="IPR000330">
    <property type="entry name" value="SNF2_N"/>
</dbReference>
<dbReference type="Gene3D" id="3.40.50.10810">
    <property type="entry name" value="Tandem AAA-ATPase domain"/>
    <property type="match status" value="1"/>
</dbReference>
<dbReference type="InterPro" id="IPR049730">
    <property type="entry name" value="SNF2/RAD54-like_C"/>
</dbReference>
<dbReference type="GO" id="GO:0008270">
    <property type="term" value="F:zinc ion binding"/>
    <property type="evidence" value="ECO:0007669"/>
    <property type="project" value="UniProtKB-KW"/>
</dbReference>
<evidence type="ECO:0008006" key="8">
    <source>
        <dbReference type="Google" id="ProtNLM"/>
    </source>
</evidence>
<evidence type="ECO:0000313" key="7">
    <source>
        <dbReference type="Proteomes" id="UP000245370"/>
    </source>
</evidence>
<dbReference type="CDD" id="cd18793">
    <property type="entry name" value="SF2_C_SNF"/>
    <property type="match status" value="1"/>
</dbReference>